<dbReference type="STRING" id="244447.ENSCSEP00000013843"/>
<name>A0A3P8VEV7_CYNSE</name>
<dbReference type="GO" id="GO:0016020">
    <property type="term" value="C:membrane"/>
    <property type="evidence" value="ECO:0007669"/>
    <property type="project" value="UniProtKB-SubCell"/>
</dbReference>
<dbReference type="PROSITE" id="PS50056">
    <property type="entry name" value="TYR_PHOSPHATASE_2"/>
    <property type="match status" value="1"/>
</dbReference>
<dbReference type="InterPro" id="IPR000387">
    <property type="entry name" value="Tyr_Pase_dom"/>
</dbReference>
<keyword evidence="3" id="KW-0325">Glycoprotein</keyword>
<dbReference type="Gene3D" id="3.90.190.10">
    <property type="entry name" value="Protein tyrosine phosphatase superfamily"/>
    <property type="match status" value="1"/>
</dbReference>
<dbReference type="InterPro" id="IPR000242">
    <property type="entry name" value="PTP_cat"/>
</dbReference>
<dbReference type="PROSITE" id="PS50055">
    <property type="entry name" value="TYR_PHOSPHATASE_PTP"/>
    <property type="match status" value="1"/>
</dbReference>
<evidence type="ECO:0000256" key="3">
    <source>
        <dbReference type="ARBA" id="ARBA00023180"/>
    </source>
</evidence>
<dbReference type="InterPro" id="IPR003595">
    <property type="entry name" value="Tyr_Pase_cat"/>
</dbReference>
<dbReference type="GO" id="GO:0004725">
    <property type="term" value="F:protein tyrosine phosphatase activity"/>
    <property type="evidence" value="ECO:0007669"/>
    <property type="project" value="UniProtKB-EC"/>
</dbReference>
<organism evidence="6 7">
    <name type="scientific">Cynoglossus semilaevis</name>
    <name type="common">Tongue sole</name>
    <dbReference type="NCBI Taxonomy" id="244447"/>
    <lineage>
        <taxon>Eukaryota</taxon>
        <taxon>Metazoa</taxon>
        <taxon>Chordata</taxon>
        <taxon>Craniata</taxon>
        <taxon>Vertebrata</taxon>
        <taxon>Euteleostomi</taxon>
        <taxon>Actinopterygii</taxon>
        <taxon>Neopterygii</taxon>
        <taxon>Teleostei</taxon>
        <taxon>Neoteleostei</taxon>
        <taxon>Acanthomorphata</taxon>
        <taxon>Carangaria</taxon>
        <taxon>Pleuronectiformes</taxon>
        <taxon>Pleuronectoidei</taxon>
        <taxon>Cynoglossidae</taxon>
        <taxon>Cynoglossinae</taxon>
        <taxon>Cynoglossus</taxon>
    </lineage>
</organism>
<evidence type="ECO:0000259" key="5">
    <source>
        <dbReference type="PROSITE" id="PS50056"/>
    </source>
</evidence>
<dbReference type="InterPro" id="IPR050713">
    <property type="entry name" value="RTP_Phos/Ushers"/>
</dbReference>
<protein>
    <submittedName>
        <fullName evidence="6">Protein tyrosine phosphatase receptor type Jb, tandem duplicate 1</fullName>
    </submittedName>
</protein>
<evidence type="ECO:0000259" key="4">
    <source>
        <dbReference type="PROSITE" id="PS50055"/>
    </source>
</evidence>
<dbReference type="SMART" id="SM00404">
    <property type="entry name" value="PTPc_motif"/>
    <property type="match status" value="1"/>
</dbReference>
<keyword evidence="1" id="KW-0812">Transmembrane</keyword>
<dbReference type="SMART" id="SM00194">
    <property type="entry name" value="PTPc"/>
    <property type="match status" value="1"/>
</dbReference>
<dbReference type="Pfam" id="PF00102">
    <property type="entry name" value="Y_phosphatase"/>
    <property type="match status" value="1"/>
</dbReference>
<dbReference type="OMA" id="WSIDKAP"/>
<dbReference type="GO" id="GO:0043235">
    <property type="term" value="C:receptor complex"/>
    <property type="evidence" value="ECO:0007669"/>
    <property type="project" value="TreeGrafter"/>
</dbReference>
<dbReference type="GeneTree" id="ENSGT00940000156870"/>
<dbReference type="Ensembl" id="ENSCSET00000014005.1">
    <property type="protein sequence ID" value="ENSCSEP00000013843.1"/>
    <property type="gene ID" value="ENSCSEG00000008893.1"/>
</dbReference>
<dbReference type="AlphaFoldDB" id="A0A3P8VEV7"/>
<evidence type="ECO:0000256" key="2">
    <source>
        <dbReference type="ARBA" id="ARBA00022989"/>
    </source>
</evidence>
<dbReference type="InterPro" id="IPR029021">
    <property type="entry name" value="Prot-tyrosine_phosphatase-like"/>
</dbReference>
<dbReference type="PANTHER" id="PTHR46957:SF5">
    <property type="entry name" value="PROTEIN-TYROSINE-PHOSPHATASE"/>
    <property type="match status" value="1"/>
</dbReference>
<feature type="domain" description="Tyrosine specific protein phosphatases" evidence="5">
    <location>
        <begin position="201"/>
        <end position="273"/>
    </location>
</feature>
<reference evidence="6 7" key="1">
    <citation type="journal article" date="2014" name="Nat. Genet.">
        <title>Whole-genome sequence of a flatfish provides insights into ZW sex chromosome evolution and adaptation to a benthic lifestyle.</title>
        <authorList>
            <person name="Chen S."/>
            <person name="Zhang G."/>
            <person name="Shao C."/>
            <person name="Huang Q."/>
            <person name="Liu G."/>
            <person name="Zhang P."/>
            <person name="Song W."/>
            <person name="An N."/>
            <person name="Chalopin D."/>
            <person name="Volff J.N."/>
            <person name="Hong Y."/>
            <person name="Li Q."/>
            <person name="Sha Z."/>
            <person name="Zhou H."/>
            <person name="Xie M."/>
            <person name="Yu Q."/>
            <person name="Liu Y."/>
            <person name="Xiang H."/>
            <person name="Wang N."/>
            <person name="Wu K."/>
            <person name="Yang C."/>
            <person name="Zhou Q."/>
            <person name="Liao X."/>
            <person name="Yang L."/>
            <person name="Hu Q."/>
            <person name="Zhang J."/>
            <person name="Meng L."/>
            <person name="Jin L."/>
            <person name="Tian Y."/>
            <person name="Lian J."/>
            <person name="Yang J."/>
            <person name="Miao G."/>
            <person name="Liu S."/>
            <person name="Liang Z."/>
            <person name="Yan F."/>
            <person name="Li Y."/>
            <person name="Sun B."/>
            <person name="Zhang H."/>
            <person name="Zhang J."/>
            <person name="Zhu Y."/>
            <person name="Du M."/>
            <person name="Zhao Y."/>
            <person name="Schartl M."/>
            <person name="Tang Q."/>
            <person name="Wang J."/>
        </authorList>
    </citation>
    <scope>NUCLEOTIDE SEQUENCE</scope>
</reference>
<reference evidence="6" key="3">
    <citation type="submission" date="2025-09" db="UniProtKB">
        <authorList>
            <consortium name="Ensembl"/>
        </authorList>
    </citation>
    <scope>IDENTIFICATION</scope>
</reference>
<dbReference type="SUPFAM" id="SSF52799">
    <property type="entry name" value="(Phosphotyrosine protein) phosphatases II"/>
    <property type="match status" value="1"/>
</dbReference>
<reference evidence="6" key="2">
    <citation type="submission" date="2025-08" db="UniProtKB">
        <authorList>
            <consortium name="Ensembl"/>
        </authorList>
    </citation>
    <scope>IDENTIFICATION</scope>
</reference>
<proteinExistence type="predicted"/>
<dbReference type="PANTHER" id="PTHR46957">
    <property type="entry name" value="CYTOKINE RECEPTOR"/>
    <property type="match status" value="1"/>
</dbReference>
<evidence type="ECO:0000313" key="7">
    <source>
        <dbReference type="Proteomes" id="UP000265120"/>
    </source>
</evidence>
<feature type="domain" description="Tyrosine-protein phosphatase" evidence="4">
    <location>
        <begin position="27"/>
        <end position="282"/>
    </location>
</feature>
<evidence type="ECO:0000313" key="6">
    <source>
        <dbReference type="Ensembl" id="ENSCSEP00000013843.1"/>
    </source>
</evidence>
<dbReference type="InParanoid" id="A0A3P8VEV7"/>
<accession>A0A3P8VEV7</accession>
<dbReference type="PRINTS" id="PR00700">
    <property type="entry name" value="PRTYPHPHTASE"/>
</dbReference>
<keyword evidence="2" id="KW-1133">Transmembrane helix</keyword>
<dbReference type="Proteomes" id="UP000265120">
    <property type="component" value="Chromosome 6"/>
</dbReference>
<keyword evidence="2" id="KW-0472">Membrane</keyword>
<sequence length="302" mass="34966">MSRSVAVSIEDYKAYFRKQKADSNCGFAEEFEDLKAVGVGQSKASALMLENKPKNRYNNVLPDCSRVKLSIIRGRQFDDYINANYMPGYNSRKEFIAAQGPLPATVCDFWRMIWEKNVLTLVMLTRCNEQGRVKCEQYWGPGQMDYDNITVTLISEIPLEDWTLRDFEIKNLKTAETRVVRQFHFTAWPDHGVPETTEVLIDFRHLVREHMDQYSQHSPTVIHCAGVGRTGTLMALDTLIFQIERKNSVDIFGIVHELRMHRPLMVQTEDQYVFLHQCAMDIIKARTGTNVDLIYQNTHAIY</sequence>
<evidence type="ECO:0000256" key="1">
    <source>
        <dbReference type="ARBA" id="ARBA00022692"/>
    </source>
</evidence>
<keyword evidence="7" id="KW-1185">Reference proteome</keyword>